<dbReference type="OrthoDB" id="39283at10239"/>
<evidence type="ECO:0000256" key="1">
    <source>
        <dbReference type="SAM" id="Phobius"/>
    </source>
</evidence>
<protein>
    <submittedName>
        <fullName evidence="2">Uncharacterized protein</fullName>
    </submittedName>
</protein>
<dbReference type="RefSeq" id="YP_003097412.1">
    <property type="nucleotide sequence ID" value="NC_013085.1"/>
</dbReference>
<feature type="transmembrane region" description="Helical" evidence="1">
    <location>
        <begin position="7"/>
        <end position="28"/>
    </location>
</feature>
<keyword evidence="1" id="KW-0812">Transmembrane</keyword>
<dbReference type="Proteomes" id="UP000001515">
    <property type="component" value="Segment"/>
</dbReference>
<evidence type="ECO:0000313" key="3">
    <source>
        <dbReference type="Proteomes" id="UP000001515"/>
    </source>
</evidence>
<name>C7BVE6_9CAUD</name>
<dbReference type="GeneID" id="8303385"/>
<proteinExistence type="predicted"/>
<organism evidence="2 3">
    <name type="scientific">Synechococcus phage S-RSM4</name>
    <dbReference type="NCBI Taxonomy" id="555387"/>
    <lineage>
        <taxon>Viruses</taxon>
        <taxon>Duplodnaviria</taxon>
        <taxon>Heunggongvirae</taxon>
        <taxon>Uroviricota</taxon>
        <taxon>Caudoviricetes</taxon>
        <taxon>Pantevenvirales</taxon>
        <taxon>Kyanoviridae</taxon>
        <taxon>Gibbetvirus</taxon>
        <taxon>Gibbetvirus rsm4</taxon>
    </lineage>
</organism>
<reference evidence="2 3" key="1">
    <citation type="journal article" date="2009" name="Environ. Microbiol.">
        <title>Comparative genomics of marine cyanomyoviruses reveals the widespread occurrence of Synechococcus host genes localized to a hyperplastic region: implications for mechanisms of cyanophage evolution.</title>
        <authorList>
            <person name="Millard A.D."/>
            <person name="Zwirglmaier K."/>
            <person name="Downey M.J."/>
            <person name="Mann N.H."/>
            <person name="Scanlan D.J."/>
        </authorList>
    </citation>
    <scope>NUCLEOTIDE SEQUENCE</scope>
</reference>
<sequence>MSSEFRNGVAFTIAITAFAFVVIAMVVGNNNNIPIAEPSADVVGTYKECDIIRWTNNQLAEYKYFLYCEKNK</sequence>
<gene>
    <name evidence="2" type="ORF">SRSM4_178</name>
</gene>
<keyword evidence="3" id="KW-1185">Reference proteome</keyword>
<keyword evidence="1" id="KW-0472">Membrane</keyword>
<evidence type="ECO:0000313" key="2">
    <source>
        <dbReference type="EMBL" id="CAR63375.1"/>
    </source>
</evidence>
<keyword evidence="1" id="KW-1133">Transmembrane helix</keyword>
<dbReference type="EMBL" id="FM207411">
    <property type="protein sequence ID" value="CAR63375.1"/>
    <property type="molecule type" value="Genomic_DNA"/>
</dbReference>
<dbReference type="KEGG" id="vg:8303385"/>
<accession>C7BVE6</accession>